<reference evidence="1 2" key="1">
    <citation type="submission" date="2020-01" db="EMBL/GenBank/DDBJ databases">
        <title>Muricauda sediminis sp.nov. 40Bstr401.</title>
        <authorList>
            <person name="Xue Z."/>
            <person name="Zhu S."/>
            <person name="Ren N."/>
            <person name="Chen T."/>
            <person name="Chen X."/>
            <person name="Chen J."/>
            <person name="Yang J."/>
        </authorList>
    </citation>
    <scope>NUCLEOTIDE SEQUENCE [LARGE SCALE GENOMIC DNA]</scope>
    <source>
        <strain evidence="1 2">40Bstr401</strain>
    </source>
</reference>
<organism evidence="1 2">
    <name type="scientific">Flagellimonas sediminis</name>
    <dbReference type="NCBI Taxonomy" id="2696468"/>
    <lineage>
        <taxon>Bacteria</taxon>
        <taxon>Pseudomonadati</taxon>
        <taxon>Bacteroidota</taxon>
        <taxon>Flavobacteriia</taxon>
        <taxon>Flavobacteriales</taxon>
        <taxon>Flavobacteriaceae</taxon>
        <taxon>Flagellimonas</taxon>
    </lineage>
</organism>
<dbReference type="PANTHER" id="PTHR36932">
    <property type="entry name" value="CAPSULAR POLYSACCHARIDE BIOSYNTHESIS PROTEIN"/>
    <property type="match status" value="1"/>
</dbReference>
<evidence type="ECO:0000313" key="2">
    <source>
        <dbReference type="Proteomes" id="UP000468707"/>
    </source>
</evidence>
<dbReference type="InterPro" id="IPR053158">
    <property type="entry name" value="CapK_Type1_Caps_Biosynth"/>
</dbReference>
<dbReference type="Proteomes" id="UP000468707">
    <property type="component" value="Unassembled WGS sequence"/>
</dbReference>
<evidence type="ECO:0000313" key="1">
    <source>
        <dbReference type="EMBL" id="NDV42682.1"/>
    </source>
</evidence>
<comment type="caution">
    <text evidence="1">The sequence shown here is derived from an EMBL/GenBank/DDBJ whole genome shotgun (WGS) entry which is preliminary data.</text>
</comment>
<dbReference type="InterPro" id="IPR042099">
    <property type="entry name" value="ANL_N_sf"/>
</dbReference>
<keyword evidence="2" id="KW-1185">Reference proteome</keyword>
<dbReference type="SUPFAM" id="SSF56801">
    <property type="entry name" value="Acetyl-CoA synthetase-like"/>
    <property type="match status" value="1"/>
</dbReference>
<dbReference type="AlphaFoldDB" id="A0A6I5KWC4"/>
<name>A0A6I5KWC4_9FLAO</name>
<gene>
    <name evidence="1" type="ORF">GTK07_05025</name>
</gene>
<dbReference type="Gene3D" id="3.40.50.12780">
    <property type="entry name" value="N-terminal domain of ligase-like"/>
    <property type="match status" value="1"/>
</dbReference>
<dbReference type="EMBL" id="JAAAMI010000002">
    <property type="protein sequence ID" value="NDV42682.1"/>
    <property type="molecule type" value="Genomic_DNA"/>
</dbReference>
<accession>A0A6I5KWC4</accession>
<dbReference type="RefSeq" id="WP_163633678.1">
    <property type="nucleotide sequence ID" value="NZ_JAAAMI010000002.1"/>
</dbReference>
<sequence length="434" mass="50076">MSLLNVFRREAFWFLDMIKGSPIKNHLNEIAGIVGNPESSESLEKRNQNLTLLLEHAISTTNFYKEYKGLKSLQDFPVINKNIILDNYERFKSDVFVKSKLTKVSSSGSTGIPFKIYQNGNKRLRNTADVLYFSESAGTILGNRLYFFKLWDFKNRKNKWVSKMQNIHAHSVMDADSGSLKKLVSLIEKDNQPKNILGYPSFFEELCQFLDGQTTKPNFKNVSSIISFAEKLKNSEKSRMVNYFGVPVFERYSNQENGILAQQTFISPEQYVLNWGSYHFEFLQLDNDLPARNGELGRVVVTDFFNYAMPMIRYDTGDLAVYEVNEEGTVYLTSIEGRRIDQIFDIQGNPISSHFLYLILEFGAIRQFQFVQKGEKEYLVKLNAKKQQVNEEKISSYCKSRLGTNAHISFEYVDEIPLLASGKRKKIVNEHKKS</sequence>
<dbReference type="PANTHER" id="PTHR36932:SF1">
    <property type="entry name" value="CAPSULAR POLYSACCHARIDE BIOSYNTHESIS PROTEIN"/>
    <property type="match status" value="1"/>
</dbReference>
<protein>
    <submittedName>
        <fullName evidence="1">CoF synthetase</fullName>
    </submittedName>
</protein>
<proteinExistence type="predicted"/>